<feature type="domain" description="Glycoside hydrolase family 31 N-terminal" evidence="6">
    <location>
        <begin position="55"/>
        <end position="245"/>
    </location>
</feature>
<evidence type="ECO:0000256" key="2">
    <source>
        <dbReference type="ARBA" id="ARBA00022801"/>
    </source>
</evidence>
<proteinExistence type="inferred from homology"/>
<accession>A0AAD5UTA1</accession>
<dbReference type="GO" id="GO:0004553">
    <property type="term" value="F:hydrolase activity, hydrolyzing O-glycosyl compounds"/>
    <property type="evidence" value="ECO:0007669"/>
    <property type="project" value="InterPro"/>
</dbReference>
<dbReference type="Gene3D" id="2.60.40.1180">
    <property type="entry name" value="Golgi alpha-mannosidase II"/>
    <property type="match status" value="2"/>
</dbReference>
<gene>
    <name evidence="8" type="ORF">NLI96_g11396</name>
</gene>
<feature type="domain" description="Glycoside hydrolase family 31 TIM barrel" evidence="5">
    <location>
        <begin position="293"/>
        <end position="557"/>
    </location>
</feature>
<evidence type="ECO:0000259" key="5">
    <source>
        <dbReference type="Pfam" id="PF01055"/>
    </source>
</evidence>
<dbReference type="SUPFAM" id="SSF51011">
    <property type="entry name" value="Glycosyl hydrolase domain"/>
    <property type="match status" value="1"/>
</dbReference>
<keyword evidence="3 4" id="KW-0326">Glycosidase</keyword>
<feature type="domain" description="Glycosyl hydrolase family 31 C-terminal" evidence="7">
    <location>
        <begin position="565"/>
        <end position="652"/>
    </location>
</feature>
<comment type="similarity">
    <text evidence="1 4">Belongs to the glycosyl hydrolase 31 family.</text>
</comment>
<evidence type="ECO:0008006" key="10">
    <source>
        <dbReference type="Google" id="ProtNLM"/>
    </source>
</evidence>
<dbReference type="InterPro" id="IPR048395">
    <property type="entry name" value="Glyco_hydro_31_C"/>
</dbReference>
<name>A0AAD5UTA1_9APHY</name>
<dbReference type="InterPro" id="IPR017853">
    <property type="entry name" value="GH"/>
</dbReference>
<dbReference type="SUPFAM" id="SSF51445">
    <property type="entry name" value="(Trans)glycosidases"/>
    <property type="match status" value="1"/>
</dbReference>
<sequence>MRFNDGFWLLKSGVKAYFGLQVVQATPDRDGFRLQVSTKPIRHRGDTLAGPVFDIRIHSPTEGVIGVKLTHFKGVSQTPNIQLFPDDPPLPSVNLQKDEDSLSVYTGGLTATVNKNPYTITFTAGNRTLTSAGYKHQAIYDVPHKWTLRSASNNSCLTTDFNSNPDSTKTPEFVRYIHSELNLSPGELIYGLGEQFGAFVKNGQSVSIWNQDGGTSSEQAYKCVPFYITNRNYGVFINHPGEVEVEVGSEKVSRVGVSIAGESLEYFIIHGDTPLEILERYTRMTGRPALSTSRCSFTFDPENFPDPKAYLTDIKQKYGVKVCVWINPYISQMSPIFQEAVKGGYLIKRTDGTPWQWDLWQPGLGIVDITNPAARKWYAEKLEALLDLGVDTFKTDFGERIPHANVVFHDGSDPMRMHNTYSVIYNELVFRLLEKRFGKGEAVVFARAATVGGQRFPVHWGGDCESTFEAMAETLRGGLSLTLSGFAFASHDIGGFEGHPPPEIYHRWVAYGLFSSHSRLHGSMSYRVPWQYGEEAAQYMAKFLDAKHRLMPYLYSLALQGNAKGHPVQRAMFLEFPDDRTTHYLDRQYMLGPSLLVAPVFVPQGEELEYYIPAGRWTSFFHPERSIVGPVWVREVVPLDEIPVWVRPNTVLCLGPPGIGRPDYEFGKGLDVQVYELEDGRVSETEIPKGVRKIIAGVVRVEGSGGEAKVSVQGDVDLRSVSLYTGGKAKTVEVAQGERTVSLGV</sequence>
<protein>
    <recommendedName>
        <fullName evidence="10">Glycoside hydrolase family 31 protein</fullName>
    </recommendedName>
</protein>
<organism evidence="8 9">
    <name type="scientific">Meripilus lineatus</name>
    <dbReference type="NCBI Taxonomy" id="2056292"/>
    <lineage>
        <taxon>Eukaryota</taxon>
        <taxon>Fungi</taxon>
        <taxon>Dikarya</taxon>
        <taxon>Basidiomycota</taxon>
        <taxon>Agaricomycotina</taxon>
        <taxon>Agaricomycetes</taxon>
        <taxon>Polyporales</taxon>
        <taxon>Meripilaceae</taxon>
        <taxon>Meripilus</taxon>
    </lineage>
</organism>
<dbReference type="SUPFAM" id="SSF74650">
    <property type="entry name" value="Galactose mutarotase-like"/>
    <property type="match status" value="1"/>
</dbReference>
<dbReference type="Gene3D" id="2.60.40.1760">
    <property type="entry name" value="glycosyl hydrolase (family 31)"/>
    <property type="match status" value="1"/>
</dbReference>
<dbReference type="InterPro" id="IPR000322">
    <property type="entry name" value="Glyco_hydro_31_TIM"/>
</dbReference>
<dbReference type="GO" id="GO:0030246">
    <property type="term" value="F:carbohydrate binding"/>
    <property type="evidence" value="ECO:0007669"/>
    <property type="project" value="InterPro"/>
</dbReference>
<keyword evidence="2 4" id="KW-0378">Hydrolase</keyword>
<dbReference type="NCBIfam" id="NF007940">
    <property type="entry name" value="PRK10658.1"/>
    <property type="match status" value="1"/>
</dbReference>
<dbReference type="Gene3D" id="3.20.20.80">
    <property type="entry name" value="Glycosidases"/>
    <property type="match status" value="1"/>
</dbReference>
<evidence type="ECO:0000313" key="9">
    <source>
        <dbReference type="Proteomes" id="UP001212997"/>
    </source>
</evidence>
<reference evidence="8" key="1">
    <citation type="submission" date="2022-07" db="EMBL/GenBank/DDBJ databases">
        <title>Genome Sequence of Physisporinus lineatus.</title>
        <authorList>
            <person name="Buettner E."/>
        </authorList>
    </citation>
    <scope>NUCLEOTIDE SEQUENCE</scope>
    <source>
        <strain evidence="8">VT162</strain>
    </source>
</reference>
<evidence type="ECO:0000259" key="7">
    <source>
        <dbReference type="Pfam" id="PF21365"/>
    </source>
</evidence>
<dbReference type="InterPro" id="IPR050985">
    <property type="entry name" value="Alpha-glycosidase_related"/>
</dbReference>
<dbReference type="PANTHER" id="PTHR43053:SF4">
    <property type="entry name" value="MYOGENESIS-REGULATING GLYCOSIDASE"/>
    <property type="match status" value="1"/>
</dbReference>
<dbReference type="EMBL" id="JANAWD010000753">
    <property type="protein sequence ID" value="KAJ3476092.1"/>
    <property type="molecule type" value="Genomic_DNA"/>
</dbReference>
<evidence type="ECO:0000256" key="1">
    <source>
        <dbReference type="ARBA" id="ARBA00007806"/>
    </source>
</evidence>
<dbReference type="PANTHER" id="PTHR43053">
    <property type="entry name" value="GLYCOSIDASE FAMILY 31"/>
    <property type="match status" value="1"/>
</dbReference>
<dbReference type="AlphaFoldDB" id="A0AAD5UTA1"/>
<comment type="caution">
    <text evidence="8">The sequence shown here is derived from an EMBL/GenBank/DDBJ whole genome shotgun (WGS) entry which is preliminary data.</text>
</comment>
<dbReference type="CDD" id="cd14752">
    <property type="entry name" value="GH31_N"/>
    <property type="match status" value="1"/>
</dbReference>
<dbReference type="Pfam" id="PF01055">
    <property type="entry name" value="Glyco_hydro_31_2nd"/>
    <property type="match status" value="1"/>
</dbReference>
<dbReference type="GO" id="GO:0005975">
    <property type="term" value="P:carbohydrate metabolic process"/>
    <property type="evidence" value="ECO:0007669"/>
    <property type="project" value="InterPro"/>
</dbReference>
<dbReference type="InterPro" id="IPR011013">
    <property type="entry name" value="Gal_mutarotase_sf_dom"/>
</dbReference>
<evidence type="ECO:0000256" key="3">
    <source>
        <dbReference type="ARBA" id="ARBA00023295"/>
    </source>
</evidence>
<evidence type="ECO:0000259" key="6">
    <source>
        <dbReference type="Pfam" id="PF13802"/>
    </source>
</evidence>
<evidence type="ECO:0000313" key="8">
    <source>
        <dbReference type="EMBL" id="KAJ3476092.1"/>
    </source>
</evidence>
<keyword evidence="9" id="KW-1185">Reference proteome</keyword>
<dbReference type="SUPFAM" id="SSF117125">
    <property type="entry name" value="Putative glucosidase YicI, C-terminal domain"/>
    <property type="match status" value="1"/>
</dbReference>
<dbReference type="Pfam" id="PF13802">
    <property type="entry name" value="Gal_mutarotas_2"/>
    <property type="match status" value="1"/>
</dbReference>
<dbReference type="InterPro" id="IPR025887">
    <property type="entry name" value="Glyco_hydro_31_N_dom"/>
</dbReference>
<dbReference type="Pfam" id="PF21365">
    <property type="entry name" value="Glyco_hydro_31_3rd"/>
    <property type="match status" value="1"/>
</dbReference>
<dbReference type="Proteomes" id="UP001212997">
    <property type="component" value="Unassembled WGS sequence"/>
</dbReference>
<dbReference type="CDD" id="cd06593">
    <property type="entry name" value="GH31_xylosidase_YicI"/>
    <property type="match status" value="1"/>
</dbReference>
<evidence type="ECO:0000256" key="4">
    <source>
        <dbReference type="RuleBase" id="RU361185"/>
    </source>
</evidence>
<dbReference type="InterPro" id="IPR013780">
    <property type="entry name" value="Glyco_hydro_b"/>
</dbReference>